<proteinExistence type="predicted"/>
<dbReference type="Proteomes" id="UP000887116">
    <property type="component" value="Unassembled WGS sequence"/>
</dbReference>
<protein>
    <submittedName>
        <fullName evidence="1">Uncharacterized protein</fullName>
    </submittedName>
</protein>
<organism evidence="1 3">
    <name type="scientific">Trichonephila clavata</name>
    <name type="common">Joro spider</name>
    <name type="synonym">Nephila clavata</name>
    <dbReference type="NCBI Taxonomy" id="2740835"/>
    <lineage>
        <taxon>Eukaryota</taxon>
        <taxon>Metazoa</taxon>
        <taxon>Ecdysozoa</taxon>
        <taxon>Arthropoda</taxon>
        <taxon>Chelicerata</taxon>
        <taxon>Arachnida</taxon>
        <taxon>Araneae</taxon>
        <taxon>Araneomorphae</taxon>
        <taxon>Entelegynae</taxon>
        <taxon>Araneoidea</taxon>
        <taxon>Nephilidae</taxon>
        <taxon>Trichonephila</taxon>
    </lineage>
</organism>
<keyword evidence="3" id="KW-1185">Reference proteome</keyword>
<accession>A0A8X6L3C4</accession>
<dbReference type="EMBL" id="BMAO01034096">
    <property type="protein sequence ID" value="GFQ93981.1"/>
    <property type="molecule type" value="Genomic_DNA"/>
</dbReference>
<gene>
    <name evidence="2" type="ORF">TNCT_371521</name>
    <name evidence="1" type="ORF">TNCT_83101</name>
</gene>
<sequence length="96" mass="10889">MFGQSANRNHPTFHARGKQITLQWGVLTAHSYPLPKNHYVAFVTPTFVDGGQWNHFATAVTFKKQGIVRLNPFPCDNSGSERYLMKHLPSGWPHTL</sequence>
<evidence type="ECO:0000313" key="2">
    <source>
        <dbReference type="EMBL" id="GFR25296.1"/>
    </source>
</evidence>
<name>A0A8X6L3C4_TRICU</name>
<evidence type="ECO:0000313" key="3">
    <source>
        <dbReference type="Proteomes" id="UP000887116"/>
    </source>
</evidence>
<reference evidence="1" key="1">
    <citation type="submission" date="2020-07" db="EMBL/GenBank/DDBJ databases">
        <title>Multicomponent nature underlies the extraordinary mechanical properties of spider dragline silk.</title>
        <authorList>
            <person name="Kono N."/>
            <person name="Nakamura H."/>
            <person name="Mori M."/>
            <person name="Yoshida Y."/>
            <person name="Ohtoshi R."/>
            <person name="Malay A.D."/>
            <person name="Moran D.A.P."/>
            <person name="Tomita M."/>
            <person name="Numata K."/>
            <person name="Arakawa K."/>
        </authorList>
    </citation>
    <scope>NUCLEOTIDE SEQUENCE</scope>
</reference>
<dbReference type="AlphaFoldDB" id="A0A8X6L3C4"/>
<comment type="caution">
    <text evidence="1">The sequence shown here is derived from an EMBL/GenBank/DDBJ whole genome shotgun (WGS) entry which is preliminary data.</text>
</comment>
<evidence type="ECO:0000313" key="1">
    <source>
        <dbReference type="EMBL" id="GFQ93981.1"/>
    </source>
</evidence>
<dbReference type="EMBL" id="BMAO01028508">
    <property type="protein sequence ID" value="GFR25296.1"/>
    <property type="molecule type" value="Genomic_DNA"/>
</dbReference>